<dbReference type="Proteomes" id="UP000807025">
    <property type="component" value="Unassembled WGS sequence"/>
</dbReference>
<evidence type="ECO:0000313" key="3">
    <source>
        <dbReference type="Proteomes" id="UP000807025"/>
    </source>
</evidence>
<keyword evidence="3" id="KW-1185">Reference proteome</keyword>
<name>A0A9P5ZN95_PLEER</name>
<accession>A0A9P5ZN95</accession>
<feature type="transmembrane region" description="Helical" evidence="1">
    <location>
        <begin position="53"/>
        <end position="73"/>
    </location>
</feature>
<evidence type="ECO:0000256" key="1">
    <source>
        <dbReference type="SAM" id="Phobius"/>
    </source>
</evidence>
<dbReference type="EMBL" id="MU154648">
    <property type="protein sequence ID" value="KAF9490168.1"/>
    <property type="molecule type" value="Genomic_DNA"/>
</dbReference>
<evidence type="ECO:0000313" key="2">
    <source>
        <dbReference type="EMBL" id="KAF9490168.1"/>
    </source>
</evidence>
<keyword evidence="1" id="KW-0812">Transmembrane</keyword>
<sequence>MRRLCCALGALESRHRGTQTSFLPILLFLSLYTKLSFPAPPTSHPMSLTLSDFLIVPALPGALALLLCLVCFVRLMPVSRGQCIDGLHRITDLWIHPWPPHSASFTESLFRFDRRHK</sequence>
<organism evidence="2 3">
    <name type="scientific">Pleurotus eryngii</name>
    <name type="common">Boletus of the steppes</name>
    <dbReference type="NCBI Taxonomy" id="5323"/>
    <lineage>
        <taxon>Eukaryota</taxon>
        <taxon>Fungi</taxon>
        <taxon>Dikarya</taxon>
        <taxon>Basidiomycota</taxon>
        <taxon>Agaricomycotina</taxon>
        <taxon>Agaricomycetes</taxon>
        <taxon>Agaricomycetidae</taxon>
        <taxon>Agaricales</taxon>
        <taxon>Pleurotineae</taxon>
        <taxon>Pleurotaceae</taxon>
        <taxon>Pleurotus</taxon>
    </lineage>
</organism>
<dbReference type="AlphaFoldDB" id="A0A9P5ZN95"/>
<keyword evidence="1" id="KW-0472">Membrane</keyword>
<keyword evidence="1" id="KW-1133">Transmembrane helix</keyword>
<comment type="caution">
    <text evidence="2">The sequence shown here is derived from an EMBL/GenBank/DDBJ whole genome shotgun (WGS) entry which is preliminary data.</text>
</comment>
<gene>
    <name evidence="2" type="ORF">BDN71DRAFT_215319</name>
</gene>
<protein>
    <submittedName>
        <fullName evidence="2">Uncharacterized protein</fullName>
    </submittedName>
</protein>
<reference evidence="2" key="1">
    <citation type="submission" date="2020-11" db="EMBL/GenBank/DDBJ databases">
        <authorList>
            <consortium name="DOE Joint Genome Institute"/>
            <person name="Ahrendt S."/>
            <person name="Riley R."/>
            <person name="Andreopoulos W."/>
            <person name="Labutti K."/>
            <person name="Pangilinan J."/>
            <person name="Ruiz-Duenas F.J."/>
            <person name="Barrasa J.M."/>
            <person name="Sanchez-Garcia M."/>
            <person name="Camarero S."/>
            <person name="Miyauchi S."/>
            <person name="Serrano A."/>
            <person name="Linde D."/>
            <person name="Babiker R."/>
            <person name="Drula E."/>
            <person name="Ayuso-Fernandez I."/>
            <person name="Pacheco R."/>
            <person name="Padilla G."/>
            <person name="Ferreira P."/>
            <person name="Barriuso J."/>
            <person name="Kellner H."/>
            <person name="Castanera R."/>
            <person name="Alfaro M."/>
            <person name="Ramirez L."/>
            <person name="Pisabarro A.G."/>
            <person name="Kuo A."/>
            <person name="Tritt A."/>
            <person name="Lipzen A."/>
            <person name="He G."/>
            <person name="Yan M."/>
            <person name="Ng V."/>
            <person name="Cullen D."/>
            <person name="Martin F."/>
            <person name="Rosso M.-N."/>
            <person name="Henrissat B."/>
            <person name="Hibbett D."/>
            <person name="Martinez A.T."/>
            <person name="Grigoriev I.V."/>
        </authorList>
    </citation>
    <scope>NUCLEOTIDE SEQUENCE</scope>
    <source>
        <strain evidence="2">ATCC 90797</strain>
    </source>
</reference>
<proteinExistence type="predicted"/>